<reference evidence="5" key="1">
    <citation type="submission" date="2025-08" db="UniProtKB">
        <authorList>
            <consortium name="Ensembl"/>
        </authorList>
    </citation>
    <scope>IDENTIFICATION</scope>
</reference>
<accession>A0A8C3XVV8</accession>
<dbReference type="Proteomes" id="UP000694403">
    <property type="component" value="Unplaced"/>
</dbReference>
<evidence type="ECO:0000256" key="3">
    <source>
        <dbReference type="RuleBase" id="RU368002"/>
    </source>
</evidence>
<dbReference type="Ensembl" id="ENSCSRT00000029030.1">
    <property type="protein sequence ID" value="ENSCSRP00000027889.1"/>
    <property type="gene ID" value="ENSCSRG00000020608.1"/>
</dbReference>
<dbReference type="InterPro" id="IPR013652">
    <property type="entry name" value="Glycine_N-acyltransferase_C"/>
</dbReference>
<dbReference type="SUPFAM" id="SSF55729">
    <property type="entry name" value="Acyl-CoA N-acyltransferases (Nat)"/>
    <property type="match status" value="1"/>
</dbReference>
<keyword evidence="1 3" id="KW-0808">Transferase</keyword>
<proteinExistence type="inferred from homology"/>
<evidence type="ECO:0000259" key="4">
    <source>
        <dbReference type="PROSITE" id="PS51186"/>
    </source>
</evidence>
<dbReference type="Gene3D" id="3.40.630.30">
    <property type="match status" value="1"/>
</dbReference>
<dbReference type="GO" id="GO:0047961">
    <property type="term" value="F:glycine N-acyltransferase activity"/>
    <property type="evidence" value="ECO:0007669"/>
    <property type="project" value="InterPro"/>
</dbReference>
<keyword evidence="2 3" id="KW-0012">Acyltransferase</keyword>
<dbReference type="InterPro" id="IPR000182">
    <property type="entry name" value="GNAT_dom"/>
</dbReference>
<dbReference type="PROSITE" id="PS51186">
    <property type="entry name" value="GNAT"/>
    <property type="match status" value="1"/>
</dbReference>
<evidence type="ECO:0000313" key="5">
    <source>
        <dbReference type="Ensembl" id="ENSCSRP00000027889.1"/>
    </source>
</evidence>
<protein>
    <recommendedName>
        <fullName evidence="3">Glycine N-acyltransferase-like protein</fullName>
        <ecNumber evidence="3">2.3.1.-</ecNumber>
    </recommendedName>
</protein>
<dbReference type="EC" id="2.3.1.-" evidence="3"/>
<dbReference type="InterPro" id="IPR015938">
    <property type="entry name" value="Glycine_N-acyltransferase_N"/>
</dbReference>
<feature type="domain" description="N-acetyltransferase" evidence="4">
    <location>
        <begin position="165"/>
        <end position="303"/>
    </location>
</feature>
<dbReference type="InterPro" id="IPR016181">
    <property type="entry name" value="Acyl_CoA_acyltransferase"/>
</dbReference>
<reference evidence="5" key="2">
    <citation type="submission" date="2025-09" db="UniProtKB">
        <authorList>
            <consortium name="Ensembl"/>
        </authorList>
    </citation>
    <scope>IDENTIFICATION</scope>
</reference>
<dbReference type="GO" id="GO:0005739">
    <property type="term" value="C:mitochondrion"/>
    <property type="evidence" value="ECO:0007669"/>
    <property type="project" value="InterPro"/>
</dbReference>
<sequence length="312" mass="35247">MLLLSCSSKLRLLEGTLRRHLPEMLPVHGVMMNINCGKPAGQEVLVDTWPEFKAILTRPHREVRWHGTTDFYTNMYTAFYRDLDAYWALLGSAVNWGQAFHIHSNMGPTALGRLPQQLSIYVLSGPNPWIPPYIPSPDALSSPLRLRSCSHELSEGKVPMGQLDPAVRLSTLDVSHAVLVNETWAFGGNENSRRYLANLIRRFPNVCLLDAAERPVSWTITDPFGTTKHSYTLPQHQRCGYMQVLMNVMAKQMQAWGYPSFCHVATDNYPMQRLQERQGFPRQPNLCHFILHNAALHRIPTLTPSPAPGTAP</sequence>
<dbReference type="PANTHER" id="PTHR15298:SF1">
    <property type="entry name" value="GLYCINE N-ACYLTRANSFERASE-LIKE PROTEIN"/>
    <property type="match status" value="1"/>
</dbReference>
<dbReference type="InterPro" id="IPR010313">
    <property type="entry name" value="Glycine_N-acyltransferase"/>
</dbReference>
<evidence type="ECO:0000256" key="2">
    <source>
        <dbReference type="ARBA" id="ARBA00023315"/>
    </source>
</evidence>
<keyword evidence="6" id="KW-1185">Reference proteome</keyword>
<comment type="similarity">
    <text evidence="3">Belongs to the glycine N-acyltransferase family.</text>
</comment>
<dbReference type="Pfam" id="PF08444">
    <property type="entry name" value="Gly_acyl_tr_C"/>
    <property type="match status" value="1"/>
</dbReference>
<organism evidence="5 6">
    <name type="scientific">Chelydra serpentina</name>
    <name type="common">Snapping turtle</name>
    <name type="synonym">Testudo serpentina</name>
    <dbReference type="NCBI Taxonomy" id="8475"/>
    <lineage>
        <taxon>Eukaryota</taxon>
        <taxon>Metazoa</taxon>
        <taxon>Chordata</taxon>
        <taxon>Craniata</taxon>
        <taxon>Vertebrata</taxon>
        <taxon>Euteleostomi</taxon>
        <taxon>Archelosauria</taxon>
        <taxon>Testudinata</taxon>
        <taxon>Testudines</taxon>
        <taxon>Cryptodira</taxon>
        <taxon>Durocryptodira</taxon>
        <taxon>Americhelydia</taxon>
        <taxon>Chelydroidea</taxon>
        <taxon>Chelydridae</taxon>
        <taxon>Chelydra</taxon>
    </lineage>
</organism>
<evidence type="ECO:0000313" key="6">
    <source>
        <dbReference type="Proteomes" id="UP000694403"/>
    </source>
</evidence>
<evidence type="ECO:0000256" key="1">
    <source>
        <dbReference type="ARBA" id="ARBA00022679"/>
    </source>
</evidence>
<name>A0A8C3XVV8_CHESE</name>
<dbReference type="PANTHER" id="PTHR15298">
    <property type="entry name" value="L-COA N-ACYLTRANSFERASE-RELATED"/>
    <property type="match status" value="1"/>
</dbReference>
<dbReference type="Pfam" id="PF06021">
    <property type="entry name" value="Gly_acyl_tr_N"/>
    <property type="match status" value="1"/>
</dbReference>
<dbReference type="AlphaFoldDB" id="A0A8C3XVV8"/>